<dbReference type="EMBL" id="PUHZ01000016">
    <property type="protein sequence ID" value="PQO45192.1"/>
    <property type="molecule type" value="Genomic_DNA"/>
</dbReference>
<evidence type="ECO:0000256" key="1">
    <source>
        <dbReference type="ARBA" id="ARBA00023015"/>
    </source>
</evidence>
<proteinExistence type="predicted"/>
<evidence type="ECO:0000259" key="4">
    <source>
        <dbReference type="PROSITE" id="PS01124"/>
    </source>
</evidence>
<reference evidence="5 6" key="1">
    <citation type="submission" date="2018-02" db="EMBL/GenBank/DDBJ databases">
        <title>Comparative genomes isolates from brazilian mangrove.</title>
        <authorList>
            <person name="Araujo J.E."/>
            <person name="Taketani R.G."/>
            <person name="Silva M.C.P."/>
            <person name="Loureco M.V."/>
            <person name="Andreote F.D."/>
        </authorList>
    </citation>
    <scope>NUCLEOTIDE SEQUENCE [LARGE SCALE GENOMIC DNA]</scope>
    <source>
        <strain evidence="5 6">Nap-Phe MGV</strain>
    </source>
</reference>
<dbReference type="InterPro" id="IPR050204">
    <property type="entry name" value="AraC_XylS_family_regulators"/>
</dbReference>
<dbReference type="Proteomes" id="UP000237819">
    <property type="component" value="Unassembled WGS sequence"/>
</dbReference>
<dbReference type="SMART" id="SM00342">
    <property type="entry name" value="HTH_ARAC"/>
    <property type="match status" value="1"/>
</dbReference>
<dbReference type="Gene3D" id="3.30.450.20">
    <property type="entry name" value="PAS domain"/>
    <property type="match status" value="1"/>
</dbReference>
<dbReference type="Gene3D" id="1.10.10.60">
    <property type="entry name" value="Homeodomain-like"/>
    <property type="match status" value="1"/>
</dbReference>
<dbReference type="GO" id="GO:0043565">
    <property type="term" value="F:sequence-specific DNA binding"/>
    <property type="evidence" value="ECO:0007669"/>
    <property type="project" value="InterPro"/>
</dbReference>
<keyword evidence="2" id="KW-0238">DNA-binding</keyword>
<feature type="domain" description="HTH araC/xylS-type" evidence="4">
    <location>
        <begin position="127"/>
        <end position="225"/>
    </location>
</feature>
<organism evidence="5 6">
    <name type="scientific">Blastopirellula marina</name>
    <dbReference type="NCBI Taxonomy" id="124"/>
    <lineage>
        <taxon>Bacteria</taxon>
        <taxon>Pseudomonadati</taxon>
        <taxon>Planctomycetota</taxon>
        <taxon>Planctomycetia</taxon>
        <taxon>Pirellulales</taxon>
        <taxon>Pirellulaceae</taxon>
        <taxon>Blastopirellula</taxon>
    </lineage>
</organism>
<dbReference type="OrthoDB" id="9806208at2"/>
<dbReference type="InterPro" id="IPR013656">
    <property type="entry name" value="PAS_4"/>
</dbReference>
<comment type="caution">
    <text evidence="5">The sequence shown here is derived from an EMBL/GenBank/DDBJ whole genome shotgun (WGS) entry which is preliminary data.</text>
</comment>
<evidence type="ECO:0000256" key="2">
    <source>
        <dbReference type="ARBA" id="ARBA00023125"/>
    </source>
</evidence>
<dbReference type="AlphaFoldDB" id="A0A2S8GL77"/>
<name>A0A2S8GL77_9BACT</name>
<evidence type="ECO:0000313" key="5">
    <source>
        <dbReference type="EMBL" id="PQO45192.1"/>
    </source>
</evidence>
<dbReference type="InterPro" id="IPR018062">
    <property type="entry name" value="HTH_AraC-typ_CS"/>
</dbReference>
<dbReference type="Pfam" id="PF08448">
    <property type="entry name" value="PAS_4"/>
    <property type="match status" value="1"/>
</dbReference>
<evidence type="ECO:0000256" key="3">
    <source>
        <dbReference type="ARBA" id="ARBA00023163"/>
    </source>
</evidence>
<protein>
    <submittedName>
        <fullName evidence="5">AraC family transcriptional regulator</fullName>
    </submittedName>
</protein>
<keyword evidence="1" id="KW-0805">Transcription regulation</keyword>
<dbReference type="RefSeq" id="WP_105336593.1">
    <property type="nucleotide sequence ID" value="NZ_PUHZ01000016.1"/>
</dbReference>
<dbReference type="PROSITE" id="PS00041">
    <property type="entry name" value="HTH_ARAC_FAMILY_1"/>
    <property type="match status" value="1"/>
</dbReference>
<evidence type="ECO:0000313" key="6">
    <source>
        <dbReference type="Proteomes" id="UP000237819"/>
    </source>
</evidence>
<dbReference type="InterPro" id="IPR009057">
    <property type="entry name" value="Homeodomain-like_sf"/>
</dbReference>
<accession>A0A2S8GL77</accession>
<dbReference type="InterPro" id="IPR035965">
    <property type="entry name" value="PAS-like_dom_sf"/>
</dbReference>
<dbReference type="GO" id="GO:0003700">
    <property type="term" value="F:DNA-binding transcription factor activity"/>
    <property type="evidence" value="ECO:0007669"/>
    <property type="project" value="InterPro"/>
</dbReference>
<dbReference type="SUPFAM" id="SSF46689">
    <property type="entry name" value="Homeodomain-like"/>
    <property type="match status" value="2"/>
</dbReference>
<keyword evidence="3" id="KW-0804">Transcription</keyword>
<gene>
    <name evidence="5" type="ORF">C5Y93_15655</name>
</gene>
<sequence length="229" mass="25748">METLFRSLPNVLFCIKDRDRRYVAANDALVAATLKKTVSEVLNRRAIEVFPEMLAAGYEQQDDEVFDRGVNIEDRLEMITRADCDVGWFVSHKAPIRSQSGEVIALASISRDLEIRADEGQELGAVKEALDTLHRDYSKPLRIGELAEKTSMSASQFERRISKITGLSPRQLLTKLRIDAAAKKLRETELSVGQIAIDTGFYDQAALTRKFREVTGLTPARYRQATNSL</sequence>
<dbReference type="PANTHER" id="PTHR46796">
    <property type="entry name" value="HTH-TYPE TRANSCRIPTIONAL ACTIVATOR RHAS-RELATED"/>
    <property type="match status" value="1"/>
</dbReference>
<dbReference type="InterPro" id="IPR018060">
    <property type="entry name" value="HTH_AraC"/>
</dbReference>
<dbReference type="Pfam" id="PF12833">
    <property type="entry name" value="HTH_18"/>
    <property type="match status" value="1"/>
</dbReference>
<dbReference type="PROSITE" id="PS01124">
    <property type="entry name" value="HTH_ARAC_FAMILY_2"/>
    <property type="match status" value="1"/>
</dbReference>
<dbReference type="SUPFAM" id="SSF55785">
    <property type="entry name" value="PYP-like sensor domain (PAS domain)"/>
    <property type="match status" value="1"/>
</dbReference>
<dbReference type="PANTHER" id="PTHR46796:SF13">
    <property type="entry name" value="HTH-TYPE TRANSCRIPTIONAL ACTIVATOR RHAS"/>
    <property type="match status" value="1"/>
</dbReference>